<dbReference type="PROSITE" id="PS50297">
    <property type="entry name" value="ANK_REP_REGION"/>
    <property type="match status" value="2"/>
</dbReference>
<dbReference type="GO" id="GO:0003700">
    <property type="term" value="F:DNA-binding transcription factor activity"/>
    <property type="evidence" value="ECO:0007669"/>
    <property type="project" value="InterPro"/>
</dbReference>
<dbReference type="RefSeq" id="XP_044658708.1">
    <property type="nucleotide sequence ID" value="XM_044802773.1"/>
</dbReference>
<dbReference type="Pfam" id="PF12796">
    <property type="entry name" value="Ank_2"/>
    <property type="match status" value="1"/>
</dbReference>
<dbReference type="Gene3D" id="1.25.40.20">
    <property type="entry name" value="Ankyrin repeat-containing domain"/>
    <property type="match status" value="1"/>
</dbReference>
<dbReference type="EMBL" id="BOLY01000004">
    <property type="protein sequence ID" value="GIZ44221.1"/>
    <property type="molecule type" value="Genomic_DNA"/>
</dbReference>
<evidence type="ECO:0000256" key="4">
    <source>
        <dbReference type="SAM" id="MobiDB-lite"/>
    </source>
</evidence>
<dbReference type="InterPro" id="IPR002110">
    <property type="entry name" value="Ankyrin_rpt"/>
</dbReference>
<feature type="compositionally biased region" description="Polar residues" evidence="4">
    <location>
        <begin position="156"/>
        <end position="168"/>
    </location>
</feature>
<sequence length="329" mass="36283">MQVESSSSSGVSARRRLQNREAQRRFRGRACQCSALISLPDLCTERKAKEQEDTWITSLHFDSGRASTTWQGGPTSVTGNQFDENFDPYTFQEGYVAHSNPINSPMPEQNTFDAASLGFPANMQFQQSGYETPPFRLDEGTVGLTEYHVPLPDASDSMSDRQCYSNIPTRPATGQRRTSRKLDDFECSRVDSVTSMAQRYNKDCTRISPGSSRRHSTATTPSSTTRSDEEDSAPRMPPLLHAATRSRNRGIATTLLKRGAVGVNERDDSGRTALHVASELGDAAVTSLLLRHGADPDARDKHGQTPLYVAVSEGHDQIVEMLLDPIERA</sequence>
<evidence type="ECO:0000313" key="7">
    <source>
        <dbReference type="Proteomes" id="UP000825890"/>
    </source>
</evidence>
<dbReference type="OrthoDB" id="3650454at2759"/>
<dbReference type="PROSITE" id="PS00036">
    <property type="entry name" value="BZIP_BASIC"/>
    <property type="match status" value="1"/>
</dbReference>
<keyword evidence="7" id="KW-1185">Reference proteome</keyword>
<feature type="region of interest" description="Disordered" evidence="4">
    <location>
        <begin position="202"/>
        <end position="236"/>
    </location>
</feature>
<reference evidence="6 7" key="1">
    <citation type="submission" date="2021-01" db="EMBL/GenBank/DDBJ databases">
        <title>Cercospora kikuchii MAFF 305040 whole genome shotgun sequence.</title>
        <authorList>
            <person name="Kashiwa T."/>
            <person name="Suzuki T."/>
        </authorList>
    </citation>
    <scope>NUCLEOTIDE SEQUENCE [LARGE SCALE GENOMIC DNA]</scope>
    <source>
        <strain evidence="6 7">MAFF 305040</strain>
    </source>
</reference>
<keyword evidence="2 3" id="KW-0040">ANK repeat</keyword>
<feature type="region of interest" description="Disordered" evidence="4">
    <location>
        <begin position="1"/>
        <end position="25"/>
    </location>
</feature>
<dbReference type="AlphaFoldDB" id="A0A9P3FEA3"/>
<evidence type="ECO:0000259" key="5">
    <source>
        <dbReference type="PROSITE" id="PS00036"/>
    </source>
</evidence>
<dbReference type="PANTHER" id="PTHR24124">
    <property type="entry name" value="ANKYRIN REPEAT FAMILY A"/>
    <property type="match status" value="1"/>
</dbReference>
<name>A0A9P3FEA3_9PEZI</name>
<evidence type="ECO:0000256" key="2">
    <source>
        <dbReference type="ARBA" id="ARBA00023043"/>
    </source>
</evidence>
<feature type="region of interest" description="Disordered" evidence="4">
    <location>
        <begin position="152"/>
        <end position="182"/>
    </location>
</feature>
<protein>
    <recommendedName>
        <fullName evidence="5">BZIP domain-containing protein</fullName>
    </recommendedName>
</protein>
<dbReference type="Proteomes" id="UP000825890">
    <property type="component" value="Unassembled WGS sequence"/>
</dbReference>
<dbReference type="PROSITE" id="PS50088">
    <property type="entry name" value="ANK_REPEAT"/>
    <property type="match status" value="2"/>
</dbReference>
<organism evidence="6 7">
    <name type="scientific">Cercospora kikuchii</name>
    <dbReference type="NCBI Taxonomy" id="84275"/>
    <lineage>
        <taxon>Eukaryota</taxon>
        <taxon>Fungi</taxon>
        <taxon>Dikarya</taxon>
        <taxon>Ascomycota</taxon>
        <taxon>Pezizomycotina</taxon>
        <taxon>Dothideomycetes</taxon>
        <taxon>Dothideomycetidae</taxon>
        <taxon>Mycosphaerellales</taxon>
        <taxon>Mycosphaerellaceae</taxon>
        <taxon>Cercospora</taxon>
    </lineage>
</organism>
<dbReference type="SUPFAM" id="SSF48403">
    <property type="entry name" value="Ankyrin repeat"/>
    <property type="match status" value="1"/>
</dbReference>
<keyword evidence="1" id="KW-0677">Repeat</keyword>
<evidence type="ECO:0000313" key="6">
    <source>
        <dbReference type="EMBL" id="GIZ44221.1"/>
    </source>
</evidence>
<dbReference type="PANTHER" id="PTHR24124:SF14">
    <property type="entry name" value="CHROMOSOME UNDETERMINED SCAFFOLD_25, WHOLE GENOME SHOTGUN SEQUENCE"/>
    <property type="match status" value="1"/>
</dbReference>
<comment type="caution">
    <text evidence="6">The sequence shown here is derived from an EMBL/GenBank/DDBJ whole genome shotgun (WGS) entry which is preliminary data.</text>
</comment>
<dbReference type="GeneID" id="68293000"/>
<accession>A0A9P3FEA3</accession>
<feature type="domain" description="BZIP" evidence="5">
    <location>
        <begin position="14"/>
        <end position="29"/>
    </location>
</feature>
<gene>
    <name evidence="6" type="ORF">CKM354_000742500</name>
</gene>
<feature type="repeat" description="ANK" evidence="3">
    <location>
        <begin position="302"/>
        <end position="324"/>
    </location>
</feature>
<evidence type="ECO:0000256" key="3">
    <source>
        <dbReference type="PROSITE-ProRule" id="PRU00023"/>
    </source>
</evidence>
<feature type="repeat" description="ANK" evidence="3">
    <location>
        <begin position="269"/>
        <end position="301"/>
    </location>
</feature>
<dbReference type="InterPro" id="IPR004827">
    <property type="entry name" value="bZIP"/>
</dbReference>
<dbReference type="InterPro" id="IPR036770">
    <property type="entry name" value="Ankyrin_rpt-contain_sf"/>
</dbReference>
<dbReference type="GO" id="GO:0005634">
    <property type="term" value="C:nucleus"/>
    <property type="evidence" value="ECO:0007669"/>
    <property type="project" value="TreeGrafter"/>
</dbReference>
<proteinExistence type="predicted"/>
<evidence type="ECO:0000256" key="1">
    <source>
        <dbReference type="ARBA" id="ARBA00022737"/>
    </source>
</evidence>
<dbReference type="SMART" id="SM00248">
    <property type="entry name" value="ANK"/>
    <property type="match status" value="3"/>
</dbReference>